<dbReference type="Gene3D" id="3.30.950.10">
    <property type="entry name" value="Methyltransferase, Cobalt-precorrin-4 Transmethylase, Domain 2"/>
    <property type="match status" value="1"/>
</dbReference>
<dbReference type="InterPro" id="IPR000878">
    <property type="entry name" value="4pyrrol_Mease"/>
</dbReference>
<comment type="catalytic activity">
    <reaction evidence="6">
        <text>2-[(3S)-amino-3-carboxypropyl]-L-histidyl-[translation elongation factor 2] + 3 S-adenosyl-L-methionine = diphthine-[translation elongation factor 2] + 3 S-adenosyl-L-homocysteine + 3 H(+)</text>
        <dbReference type="Rhea" id="RHEA:36415"/>
        <dbReference type="Rhea" id="RHEA-COMP:9749"/>
        <dbReference type="Rhea" id="RHEA-COMP:10172"/>
        <dbReference type="ChEBI" id="CHEBI:15378"/>
        <dbReference type="ChEBI" id="CHEBI:57856"/>
        <dbReference type="ChEBI" id="CHEBI:59789"/>
        <dbReference type="ChEBI" id="CHEBI:73995"/>
        <dbReference type="ChEBI" id="CHEBI:82696"/>
        <dbReference type="EC" id="2.1.1.98"/>
    </reaction>
</comment>
<feature type="binding site" evidence="6 7">
    <location>
        <position position="227"/>
    </location>
    <ligand>
        <name>S-adenosyl-L-methionine</name>
        <dbReference type="ChEBI" id="CHEBI:59789"/>
    </ligand>
</feature>
<reference evidence="9" key="1">
    <citation type="submission" date="2014-12" db="EMBL/GenBank/DDBJ databases">
        <authorList>
            <person name="Huang H.-H."/>
            <person name="Chen S.-C."/>
            <person name="Lai M.-C."/>
        </authorList>
    </citation>
    <scope>NUCLEOTIDE SEQUENCE</scope>
    <source>
        <strain evidence="9">K1F9705b</strain>
    </source>
</reference>
<evidence type="ECO:0000256" key="6">
    <source>
        <dbReference type="HAMAP-Rule" id="MF_01084"/>
    </source>
</evidence>
<organism evidence="9 10">
    <name type="scientific">Methanocalculus chunghsingensis</name>
    <dbReference type="NCBI Taxonomy" id="156457"/>
    <lineage>
        <taxon>Archaea</taxon>
        <taxon>Methanobacteriati</taxon>
        <taxon>Methanobacteriota</taxon>
        <taxon>Stenosarchaea group</taxon>
        <taxon>Methanomicrobia</taxon>
        <taxon>Methanomicrobiales</taxon>
        <taxon>Methanocalculaceae</taxon>
        <taxon>Methanocalculus</taxon>
    </lineage>
</organism>
<evidence type="ECO:0000259" key="8">
    <source>
        <dbReference type="Pfam" id="PF00590"/>
    </source>
</evidence>
<evidence type="ECO:0000256" key="3">
    <source>
        <dbReference type="ARBA" id="ARBA00022603"/>
    </source>
</evidence>
<name>A0A8J7W4D4_9EURY</name>
<keyword evidence="5 6" id="KW-0949">S-adenosyl-L-methionine</keyword>
<feature type="binding site" evidence="6 7">
    <location>
        <position position="85"/>
    </location>
    <ligand>
        <name>S-adenosyl-L-methionine</name>
        <dbReference type="ChEBI" id="CHEBI:59789"/>
    </ligand>
</feature>
<proteinExistence type="inferred from homology"/>
<dbReference type="InterPro" id="IPR035996">
    <property type="entry name" value="4pyrrol_Methylase_sf"/>
</dbReference>
<keyword evidence="10" id="KW-1185">Reference proteome</keyword>
<dbReference type="GO" id="GO:0017183">
    <property type="term" value="P:protein histidyl modification to diphthamide"/>
    <property type="evidence" value="ECO:0007669"/>
    <property type="project" value="UniProtKB-UniRule"/>
</dbReference>
<dbReference type="EC" id="2.1.1.98" evidence="6"/>
<dbReference type="Gene3D" id="3.40.1010.10">
    <property type="entry name" value="Cobalt-precorrin-4 Transmethylase, Domain 1"/>
    <property type="match status" value="1"/>
</dbReference>
<accession>A0A8J7W4D4</accession>
<protein>
    <recommendedName>
        <fullName evidence="6">Diphthine synthase</fullName>
        <ecNumber evidence="6">2.1.1.98</ecNumber>
    </recommendedName>
    <alternativeName>
        <fullName evidence="6">Diphthamide biosynthesis methyltransferase</fullName>
    </alternativeName>
</protein>
<evidence type="ECO:0000313" key="10">
    <source>
        <dbReference type="Proteomes" id="UP000730161"/>
    </source>
</evidence>
<sequence>MLTFIGLGLYDEKDISCKGLSAIRTADAVFLEYYTSRLMGTDIPSMEALYQKKIHLLSREDVEQHPDPILDAAAVGSVVFLTGGDTMVSTTHADLRIRAAERGIPTQIIHGASISSAVCGLSGLQNYRFGKSCSLPFPHGRWMPTTPVEVIATNLAQNLHTIVYLDIQNTRYMQIPEAIVIIEEIAEKKGIEIPLYVGIARAGSDNPVVLAGGADTLASSDFGPPLHILVVPAELHMMEREFLERFAGLAPSP</sequence>
<evidence type="ECO:0000256" key="5">
    <source>
        <dbReference type="ARBA" id="ARBA00022691"/>
    </source>
</evidence>
<dbReference type="InterPro" id="IPR014776">
    <property type="entry name" value="4pyrrole_Mease_sub2"/>
</dbReference>
<evidence type="ECO:0000256" key="1">
    <source>
        <dbReference type="ARBA" id="ARBA00005156"/>
    </source>
</evidence>
<comment type="caution">
    <text evidence="9">The sequence shown here is derived from an EMBL/GenBank/DDBJ whole genome shotgun (WGS) entry which is preliminary data.</text>
</comment>
<dbReference type="GO" id="GO:0032259">
    <property type="term" value="P:methylation"/>
    <property type="evidence" value="ECO:0007669"/>
    <property type="project" value="UniProtKB-KW"/>
</dbReference>
<comment type="function">
    <text evidence="6">S-adenosyl-L-methionine-dependent methyltransferase that catalyzes the trimethylation of the amino group of the modified target histidine residue in translation elongation factor 2 (EF-2), to form an intermediate called diphthine. The three successive methylation reactions represent the second step of diphthamide biosynthesis.</text>
</comment>
<dbReference type="Pfam" id="PF00590">
    <property type="entry name" value="TP_methylase"/>
    <property type="match status" value="1"/>
</dbReference>
<feature type="binding site" evidence="6 7">
    <location>
        <position position="9"/>
    </location>
    <ligand>
        <name>S-adenosyl-L-methionine</name>
        <dbReference type="ChEBI" id="CHEBI:59789"/>
    </ligand>
</feature>
<dbReference type="PIRSF" id="PIRSF036432">
    <property type="entry name" value="Diphthine_synth"/>
    <property type="match status" value="1"/>
</dbReference>
<dbReference type="NCBIfam" id="TIGR00522">
    <property type="entry name" value="dph5"/>
    <property type="match status" value="1"/>
</dbReference>
<dbReference type="HAMAP" id="MF_01084">
    <property type="entry name" value="Diphthine_synth"/>
    <property type="match status" value="1"/>
</dbReference>
<feature type="domain" description="Tetrapyrrole methylase" evidence="8">
    <location>
        <begin position="1"/>
        <end position="184"/>
    </location>
</feature>
<dbReference type="OrthoDB" id="39139at2157"/>
<dbReference type="CDD" id="cd11647">
    <property type="entry name" value="DHP5_DphB"/>
    <property type="match status" value="1"/>
</dbReference>
<dbReference type="PANTHER" id="PTHR10882:SF0">
    <property type="entry name" value="DIPHTHINE METHYL ESTER SYNTHASE"/>
    <property type="match status" value="1"/>
</dbReference>
<comment type="pathway">
    <text evidence="1 6">Protein modification; peptidyl-diphthamide biosynthesis.</text>
</comment>
<dbReference type="GO" id="GO:0004164">
    <property type="term" value="F:diphthine synthase activity"/>
    <property type="evidence" value="ECO:0007669"/>
    <property type="project" value="UniProtKB-UniRule"/>
</dbReference>
<dbReference type="PANTHER" id="PTHR10882">
    <property type="entry name" value="DIPHTHINE SYNTHASE"/>
    <property type="match status" value="1"/>
</dbReference>
<dbReference type="Proteomes" id="UP000730161">
    <property type="component" value="Unassembled WGS sequence"/>
</dbReference>
<feature type="binding site" evidence="6 7">
    <location>
        <position position="202"/>
    </location>
    <ligand>
        <name>S-adenosyl-L-methionine</name>
        <dbReference type="ChEBI" id="CHEBI:59789"/>
    </ligand>
</feature>
<evidence type="ECO:0000313" key="9">
    <source>
        <dbReference type="EMBL" id="MBR1368024.1"/>
    </source>
</evidence>
<dbReference type="EMBL" id="JWHL01000001">
    <property type="protein sequence ID" value="MBR1368024.1"/>
    <property type="molecule type" value="Genomic_DNA"/>
</dbReference>
<evidence type="ECO:0000256" key="2">
    <source>
        <dbReference type="ARBA" id="ARBA00006729"/>
    </source>
</evidence>
<feature type="binding site" evidence="6 7">
    <location>
        <position position="88"/>
    </location>
    <ligand>
        <name>S-adenosyl-L-methionine</name>
        <dbReference type="ChEBI" id="CHEBI:59789"/>
    </ligand>
</feature>
<dbReference type="RefSeq" id="WP_211529624.1">
    <property type="nucleotide sequence ID" value="NZ_JWHL01000001.1"/>
</dbReference>
<dbReference type="AlphaFoldDB" id="A0A8J7W4D4"/>
<feature type="binding site" evidence="6 7">
    <location>
        <begin position="113"/>
        <end position="114"/>
    </location>
    <ligand>
        <name>S-adenosyl-L-methionine</name>
        <dbReference type="ChEBI" id="CHEBI:59789"/>
    </ligand>
</feature>
<dbReference type="InterPro" id="IPR004551">
    <property type="entry name" value="Dphthn_synthase"/>
</dbReference>
<keyword evidence="4 6" id="KW-0808">Transferase</keyword>
<keyword evidence="3 6" id="KW-0489">Methyltransferase</keyword>
<feature type="binding site" evidence="6 7">
    <location>
        <position position="165"/>
    </location>
    <ligand>
        <name>S-adenosyl-L-methionine</name>
        <dbReference type="ChEBI" id="CHEBI:59789"/>
    </ligand>
</feature>
<evidence type="ECO:0000256" key="4">
    <source>
        <dbReference type="ARBA" id="ARBA00022679"/>
    </source>
</evidence>
<comment type="subunit">
    <text evidence="6">Homodimer.</text>
</comment>
<dbReference type="InterPro" id="IPR014777">
    <property type="entry name" value="4pyrrole_Mease_sub1"/>
</dbReference>
<dbReference type="SUPFAM" id="SSF53790">
    <property type="entry name" value="Tetrapyrrole methylase"/>
    <property type="match status" value="1"/>
</dbReference>
<comment type="similarity">
    <text evidence="2 6">Belongs to the diphthine synthase family.</text>
</comment>
<dbReference type="UniPathway" id="UPA00559"/>
<evidence type="ECO:0000256" key="7">
    <source>
        <dbReference type="PIRSR" id="PIRSR036432-1"/>
    </source>
</evidence>
<gene>
    <name evidence="6" type="primary">dphB</name>
    <name evidence="9" type="ORF">RJ53_00355</name>
</gene>